<comment type="caution">
    <text evidence="7">The sequence shown here is derived from an EMBL/GenBank/DDBJ whole genome shotgun (WGS) entry which is preliminary data.</text>
</comment>
<evidence type="ECO:0000259" key="6">
    <source>
        <dbReference type="Pfam" id="PF08281"/>
    </source>
</evidence>
<dbReference type="InterPro" id="IPR007627">
    <property type="entry name" value="RNA_pol_sigma70_r2"/>
</dbReference>
<evidence type="ECO:0000313" key="7">
    <source>
        <dbReference type="EMBL" id="NJO99321.1"/>
    </source>
</evidence>
<dbReference type="InterPro" id="IPR036388">
    <property type="entry name" value="WH-like_DNA-bd_sf"/>
</dbReference>
<dbReference type="Gene3D" id="1.10.10.10">
    <property type="entry name" value="Winged helix-like DNA-binding domain superfamily/Winged helix DNA-binding domain"/>
    <property type="match status" value="1"/>
</dbReference>
<keyword evidence="2" id="KW-0805">Transcription regulation</keyword>
<dbReference type="SUPFAM" id="SSF88659">
    <property type="entry name" value="Sigma3 and sigma4 domains of RNA polymerase sigma factors"/>
    <property type="match status" value="1"/>
</dbReference>
<evidence type="ECO:0000256" key="1">
    <source>
        <dbReference type="ARBA" id="ARBA00010641"/>
    </source>
</evidence>
<feature type="domain" description="RNA polymerase sigma-70 region 2" evidence="5">
    <location>
        <begin position="20"/>
        <end position="81"/>
    </location>
</feature>
<evidence type="ECO:0000313" key="8">
    <source>
        <dbReference type="Proteomes" id="UP000746535"/>
    </source>
</evidence>
<dbReference type="SUPFAM" id="SSF88946">
    <property type="entry name" value="Sigma2 domain of RNA polymerase sigma factors"/>
    <property type="match status" value="1"/>
</dbReference>
<dbReference type="PANTHER" id="PTHR43133:SF63">
    <property type="entry name" value="RNA POLYMERASE SIGMA FACTOR FECI-RELATED"/>
    <property type="match status" value="1"/>
</dbReference>
<dbReference type="InterPro" id="IPR014284">
    <property type="entry name" value="RNA_pol_sigma-70_dom"/>
</dbReference>
<dbReference type="Pfam" id="PF08281">
    <property type="entry name" value="Sigma70_r4_2"/>
    <property type="match status" value="1"/>
</dbReference>
<keyword evidence="8" id="KW-1185">Reference proteome</keyword>
<comment type="similarity">
    <text evidence="1">Belongs to the sigma-70 factor family. ECF subfamily.</text>
</comment>
<sequence>MHEPLFCTTEESSLIQAFLDNRTTLIKIAARITGCRSRAEDVVQDAFFRLRRSPSAASIRGHLSYLYQTVRNLAIDHYRKQVSEKRYYSPEEDGFNVALHGASPEALHLNQATLEVIAEQLTQLPERTQYAFEMYCLHGIPQKVIASELGVSPTLVNFMIRDAVQLCRQAGDCTTPA</sequence>
<feature type="domain" description="RNA polymerase sigma factor 70 region 4 type 2" evidence="6">
    <location>
        <begin position="115"/>
        <end position="166"/>
    </location>
</feature>
<keyword evidence="3" id="KW-0731">Sigma factor</keyword>
<dbReference type="PANTHER" id="PTHR43133">
    <property type="entry name" value="RNA POLYMERASE ECF-TYPE SIGMA FACTO"/>
    <property type="match status" value="1"/>
</dbReference>
<evidence type="ECO:0000256" key="4">
    <source>
        <dbReference type="ARBA" id="ARBA00023163"/>
    </source>
</evidence>
<dbReference type="Proteomes" id="UP000746535">
    <property type="component" value="Unassembled WGS sequence"/>
</dbReference>
<proteinExistence type="inferred from homology"/>
<reference evidence="7 8" key="1">
    <citation type="submission" date="2020-03" db="EMBL/GenBank/DDBJ databases">
        <authorList>
            <person name="Wang L."/>
            <person name="He N."/>
            <person name="Li Y."/>
            <person name="Fang Y."/>
            <person name="Zhang F."/>
        </authorList>
    </citation>
    <scope>NUCLEOTIDE SEQUENCE [LARGE SCALE GENOMIC DNA]</scope>
    <source>
        <strain evidence="8">hsmgli-8</strain>
    </source>
</reference>
<dbReference type="Pfam" id="PF04542">
    <property type="entry name" value="Sigma70_r2"/>
    <property type="match status" value="1"/>
</dbReference>
<dbReference type="InterPro" id="IPR013249">
    <property type="entry name" value="RNA_pol_sigma70_r4_t2"/>
</dbReference>
<protein>
    <submittedName>
        <fullName evidence="7">RNA polymerase factor sigma-70</fullName>
    </submittedName>
</protein>
<dbReference type="NCBIfam" id="TIGR02937">
    <property type="entry name" value="sigma70-ECF"/>
    <property type="match status" value="1"/>
</dbReference>
<accession>A0ABX0Y7W8</accession>
<keyword evidence="4" id="KW-0804">Transcription</keyword>
<dbReference type="EMBL" id="JAAVJI010000001">
    <property type="protein sequence ID" value="NJO99321.1"/>
    <property type="molecule type" value="Genomic_DNA"/>
</dbReference>
<gene>
    <name evidence="7" type="ORF">HBH25_00350</name>
</gene>
<name>A0ABX0Y7W8_9PSED</name>
<dbReference type="InterPro" id="IPR013325">
    <property type="entry name" value="RNA_pol_sigma_r2"/>
</dbReference>
<evidence type="ECO:0000259" key="5">
    <source>
        <dbReference type="Pfam" id="PF04542"/>
    </source>
</evidence>
<evidence type="ECO:0000256" key="3">
    <source>
        <dbReference type="ARBA" id="ARBA00023082"/>
    </source>
</evidence>
<dbReference type="RefSeq" id="WP_168080382.1">
    <property type="nucleotide sequence ID" value="NZ_JAAVJI010000001.1"/>
</dbReference>
<dbReference type="Gene3D" id="1.10.1740.10">
    <property type="match status" value="1"/>
</dbReference>
<organism evidence="7 8">
    <name type="scientific">Pseudomonas quercus</name>
    <dbReference type="NCBI Taxonomy" id="2722792"/>
    <lineage>
        <taxon>Bacteria</taxon>
        <taxon>Pseudomonadati</taxon>
        <taxon>Pseudomonadota</taxon>
        <taxon>Gammaproteobacteria</taxon>
        <taxon>Pseudomonadales</taxon>
        <taxon>Pseudomonadaceae</taxon>
        <taxon>Pseudomonas</taxon>
    </lineage>
</organism>
<dbReference type="NCBIfam" id="NF005448">
    <property type="entry name" value="PRK07037.1"/>
    <property type="match status" value="1"/>
</dbReference>
<dbReference type="InterPro" id="IPR039425">
    <property type="entry name" value="RNA_pol_sigma-70-like"/>
</dbReference>
<dbReference type="InterPro" id="IPR013324">
    <property type="entry name" value="RNA_pol_sigma_r3/r4-like"/>
</dbReference>
<evidence type="ECO:0000256" key="2">
    <source>
        <dbReference type="ARBA" id="ARBA00023015"/>
    </source>
</evidence>